<dbReference type="AlphaFoldDB" id="A0A150HAR5"/>
<dbReference type="Gene3D" id="3.90.1680.10">
    <property type="entry name" value="SOS response associated peptidase-like"/>
    <property type="match status" value="1"/>
</dbReference>
<evidence type="ECO:0000313" key="9">
    <source>
        <dbReference type="EMBL" id="KXZ58770.1"/>
    </source>
</evidence>
<protein>
    <recommendedName>
        <fullName evidence="8">Abasic site processing protein</fullName>
        <ecNumber evidence="8">3.4.-.-</ecNumber>
    </recommendedName>
</protein>
<keyword evidence="4 8" id="KW-0378">Hydrolase</keyword>
<name>A0A150HAR5_9MICO</name>
<accession>A0A150HAR5</accession>
<evidence type="ECO:0000256" key="7">
    <source>
        <dbReference type="ARBA" id="ARBA00023239"/>
    </source>
</evidence>
<evidence type="ECO:0000256" key="6">
    <source>
        <dbReference type="ARBA" id="ARBA00023125"/>
    </source>
</evidence>
<keyword evidence="6" id="KW-0238">DNA-binding</keyword>
<keyword evidence="2 8" id="KW-0645">Protease</keyword>
<evidence type="ECO:0000313" key="10">
    <source>
        <dbReference type="Proteomes" id="UP000243589"/>
    </source>
</evidence>
<dbReference type="GO" id="GO:0006508">
    <property type="term" value="P:proteolysis"/>
    <property type="evidence" value="ECO:0007669"/>
    <property type="project" value="UniProtKB-KW"/>
</dbReference>
<keyword evidence="3" id="KW-0227">DNA damage</keyword>
<dbReference type="EC" id="3.4.-.-" evidence="8"/>
<proteinExistence type="inferred from homology"/>
<gene>
    <name evidence="9" type="primary">yedK</name>
    <name evidence="9" type="ORF">Bravens_00641</name>
</gene>
<evidence type="ECO:0000256" key="4">
    <source>
        <dbReference type="ARBA" id="ARBA00022801"/>
    </source>
</evidence>
<dbReference type="EMBL" id="LQQC01000008">
    <property type="protein sequence ID" value="KXZ58770.1"/>
    <property type="molecule type" value="Genomic_DNA"/>
</dbReference>
<keyword evidence="5" id="KW-0190">Covalent protein-DNA linkage</keyword>
<organism evidence="9 10">
    <name type="scientific">Brevibacterium ravenspurgense</name>
    <dbReference type="NCBI Taxonomy" id="479117"/>
    <lineage>
        <taxon>Bacteria</taxon>
        <taxon>Bacillati</taxon>
        <taxon>Actinomycetota</taxon>
        <taxon>Actinomycetes</taxon>
        <taxon>Micrococcales</taxon>
        <taxon>Brevibacteriaceae</taxon>
        <taxon>Brevibacterium</taxon>
    </lineage>
</organism>
<keyword evidence="10" id="KW-1185">Reference proteome</keyword>
<evidence type="ECO:0000256" key="2">
    <source>
        <dbReference type="ARBA" id="ARBA00022670"/>
    </source>
</evidence>
<keyword evidence="7" id="KW-0456">Lyase</keyword>
<comment type="similarity">
    <text evidence="1 8">Belongs to the SOS response-associated peptidase family.</text>
</comment>
<dbReference type="InterPro" id="IPR003738">
    <property type="entry name" value="SRAP"/>
</dbReference>
<comment type="caution">
    <text evidence="9">The sequence shown here is derived from an EMBL/GenBank/DDBJ whole genome shotgun (WGS) entry which is preliminary data.</text>
</comment>
<dbReference type="Pfam" id="PF02586">
    <property type="entry name" value="SRAP"/>
    <property type="match status" value="1"/>
</dbReference>
<sequence>MCGRVNMAVDPASLVDELDVDSFRWNVPESYNVPPGSPLPIILDRVDADGRVTRRLEAARWGLVPGWAKDDKIGFRAFNARSETVDSKPMFRSAFTSRRCAVAVNGYYEWEKTESGKQPWYKHADGDDWIFMAGLFELRQQPPEQVDQSEADPSVLDGWLVSTTMLTLPARGHLEQVHHRMPLFLERDQIGQWLNPAVDSKADTGHLLEGLLGGVDPDRIKRHEVGAEVGNVRNNWPGLADPA</sequence>
<dbReference type="InterPro" id="IPR036590">
    <property type="entry name" value="SRAP-like"/>
</dbReference>
<evidence type="ECO:0000256" key="8">
    <source>
        <dbReference type="RuleBase" id="RU364100"/>
    </source>
</evidence>
<dbReference type="Proteomes" id="UP000243589">
    <property type="component" value="Unassembled WGS sequence"/>
</dbReference>
<dbReference type="PATRIC" id="fig|479117.4.peg.639"/>
<reference evidence="9 10" key="1">
    <citation type="submission" date="2016-01" db="EMBL/GenBank/DDBJ databases">
        <title>Use of Whole Genome Sequencing to ascertain that Brevibacterium massiliense (Roux, Raoult 2009) is a later heterotypic synonym of Brevibacterium ravenspurgense (Mages 2008).</title>
        <authorList>
            <person name="Bernier A.-M."/>
            <person name="Burdz T."/>
            <person name="Huynh C."/>
            <person name="Pachecho A.L."/>
            <person name="Wiebe D."/>
            <person name="Bonner C."/>
            <person name="Bernard K."/>
        </authorList>
    </citation>
    <scope>NUCLEOTIDE SEQUENCE [LARGE SCALE GENOMIC DNA]</scope>
    <source>
        <strain evidence="9 10">CCUG56047</strain>
    </source>
</reference>
<evidence type="ECO:0000256" key="5">
    <source>
        <dbReference type="ARBA" id="ARBA00023124"/>
    </source>
</evidence>
<dbReference type="GO" id="GO:0008233">
    <property type="term" value="F:peptidase activity"/>
    <property type="evidence" value="ECO:0007669"/>
    <property type="project" value="UniProtKB-KW"/>
</dbReference>
<dbReference type="SUPFAM" id="SSF143081">
    <property type="entry name" value="BB1717-like"/>
    <property type="match status" value="1"/>
</dbReference>
<evidence type="ECO:0000256" key="1">
    <source>
        <dbReference type="ARBA" id="ARBA00008136"/>
    </source>
</evidence>
<dbReference type="PANTHER" id="PTHR13604:SF0">
    <property type="entry name" value="ABASIC SITE PROCESSING PROTEIN HMCES"/>
    <property type="match status" value="1"/>
</dbReference>
<dbReference type="RefSeq" id="WP_082791002.1">
    <property type="nucleotide sequence ID" value="NZ_LQQC01000008.1"/>
</dbReference>
<dbReference type="PANTHER" id="PTHR13604">
    <property type="entry name" value="DC12-RELATED"/>
    <property type="match status" value="1"/>
</dbReference>
<dbReference type="GO" id="GO:0016829">
    <property type="term" value="F:lyase activity"/>
    <property type="evidence" value="ECO:0007669"/>
    <property type="project" value="UniProtKB-KW"/>
</dbReference>
<evidence type="ECO:0000256" key="3">
    <source>
        <dbReference type="ARBA" id="ARBA00022763"/>
    </source>
</evidence>
<dbReference type="GO" id="GO:0003697">
    <property type="term" value="F:single-stranded DNA binding"/>
    <property type="evidence" value="ECO:0007669"/>
    <property type="project" value="InterPro"/>
</dbReference>
<dbReference type="GO" id="GO:0106300">
    <property type="term" value="P:protein-DNA covalent cross-linking repair"/>
    <property type="evidence" value="ECO:0007669"/>
    <property type="project" value="InterPro"/>
</dbReference>